<dbReference type="STRING" id="1294263.JCM21531_2779"/>
<keyword evidence="1" id="KW-1133">Transmembrane helix</keyword>
<sequence>MLMFIEYSTVFAYVIGIILLYFLGKYLVVPMKTVLRLIYNSLIGGISILVINFVGGNFNFHIALNPVTAFIIGTLGIPGVFMISILKKLFEI</sequence>
<dbReference type="InterPro" id="IPR010001">
    <property type="entry name" value="BofA"/>
</dbReference>
<accession>W4V7R7</accession>
<feature type="transmembrane region" description="Helical" evidence="1">
    <location>
        <begin position="67"/>
        <end position="86"/>
    </location>
</feature>
<keyword evidence="1" id="KW-0472">Membrane</keyword>
<evidence type="ECO:0000256" key="1">
    <source>
        <dbReference type="SAM" id="Phobius"/>
    </source>
</evidence>
<protein>
    <submittedName>
        <fullName evidence="2">Inhibitor of pro-sigmaK processing BofA</fullName>
    </submittedName>
</protein>
<keyword evidence="3" id="KW-1185">Reference proteome</keyword>
<evidence type="ECO:0000313" key="3">
    <source>
        <dbReference type="Proteomes" id="UP000019109"/>
    </source>
</evidence>
<feature type="transmembrane region" description="Helical" evidence="1">
    <location>
        <begin position="6"/>
        <end position="28"/>
    </location>
</feature>
<dbReference type="Pfam" id="PF07441">
    <property type="entry name" value="BofA"/>
    <property type="match status" value="1"/>
</dbReference>
<proteinExistence type="predicted"/>
<dbReference type="EMBL" id="BAVR01000033">
    <property type="protein sequence ID" value="GAE89272.1"/>
    <property type="molecule type" value="Genomic_DNA"/>
</dbReference>
<gene>
    <name evidence="2" type="ORF">JCM21531_2779</name>
</gene>
<dbReference type="AlphaFoldDB" id="W4V7R7"/>
<organism evidence="2 3">
    <name type="scientific">Acetivibrio straminisolvens JCM 21531</name>
    <dbReference type="NCBI Taxonomy" id="1294263"/>
    <lineage>
        <taxon>Bacteria</taxon>
        <taxon>Bacillati</taxon>
        <taxon>Bacillota</taxon>
        <taxon>Clostridia</taxon>
        <taxon>Eubacteriales</taxon>
        <taxon>Oscillospiraceae</taxon>
        <taxon>Acetivibrio</taxon>
    </lineage>
</organism>
<dbReference type="RefSeq" id="WP_038289437.1">
    <property type="nucleotide sequence ID" value="NZ_BAVR01000033.1"/>
</dbReference>
<dbReference type="OrthoDB" id="2086495at2"/>
<evidence type="ECO:0000313" key="2">
    <source>
        <dbReference type="EMBL" id="GAE89272.1"/>
    </source>
</evidence>
<name>W4V7R7_9FIRM</name>
<reference evidence="2" key="1">
    <citation type="journal article" date="2014" name="Genome Announc.">
        <title>Draft Genome Sequence of Clostridium straminisolvens Strain JCM 21531T, Isolated from a Cellulose-Degrading Bacterial Community.</title>
        <authorList>
            <person name="Yuki M."/>
            <person name="Oshima K."/>
            <person name="Suda W."/>
            <person name="Sakamoto M."/>
            <person name="Kitamura K."/>
            <person name="Iida T."/>
            <person name="Hattori M."/>
            <person name="Ohkuma M."/>
        </authorList>
    </citation>
    <scope>NUCLEOTIDE SEQUENCE [LARGE SCALE GENOMIC DNA]</scope>
    <source>
        <strain evidence="2">JCM 21531</strain>
    </source>
</reference>
<dbReference type="Proteomes" id="UP000019109">
    <property type="component" value="Unassembled WGS sequence"/>
</dbReference>
<comment type="caution">
    <text evidence="2">The sequence shown here is derived from an EMBL/GenBank/DDBJ whole genome shotgun (WGS) entry which is preliminary data.</text>
</comment>
<keyword evidence="1" id="KW-0812">Transmembrane</keyword>
<feature type="transmembrane region" description="Helical" evidence="1">
    <location>
        <begin position="37"/>
        <end position="55"/>
    </location>
</feature>
<dbReference type="NCBIfam" id="TIGR02862">
    <property type="entry name" value="spore_BofA"/>
    <property type="match status" value="1"/>
</dbReference>